<dbReference type="AlphaFoldDB" id="A0AAN7ZW11"/>
<evidence type="ECO:0000313" key="3">
    <source>
        <dbReference type="Proteomes" id="UP001329430"/>
    </source>
</evidence>
<dbReference type="Proteomes" id="UP001329430">
    <property type="component" value="Chromosome 1"/>
</dbReference>
<keyword evidence="1" id="KW-0175">Coiled coil</keyword>
<reference evidence="2 3" key="1">
    <citation type="journal article" date="2024" name="Insects">
        <title>An Improved Chromosome-Level Genome Assembly of the Firefly Pyrocoelia pectoralis.</title>
        <authorList>
            <person name="Fu X."/>
            <person name="Meyer-Rochow V.B."/>
            <person name="Ballantyne L."/>
            <person name="Zhu X."/>
        </authorList>
    </citation>
    <scope>NUCLEOTIDE SEQUENCE [LARGE SCALE GENOMIC DNA]</scope>
    <source>
        <strain evidence="2">XCY_ONT2</strain>
    </source>
</reference>
<proteinExistence type="predicted"/>
<comment type="caution">
    <text evidence="2">The sequence shown here is derived from an EMBL/GenBank/DDBJ whole genome shotgun (WGS) entry which is preliminary data.</text>
</comment>
<feature type="coiled-coil region" evidence="1">
    <location>
        <begin position="46"/>
        <end position="116"/>
    </location>
</feature>
<evidence type="ECO:0000256" key="1">
    <source>
        <dbReference type="SAM" id="Coils"/>
    </source>
</evidence>
<sequence>MIETLERYNIYHQQCELLWLNTVNEFLQFFNFIHTLLLEISSVLLNNHHKINMDKLQESYKKLQKETEDIKNIETVRNIRKKLKPLHGYDGNRHMLHAIQDEMNNAISEIRNFNIREELFIPFKEHQKNCLNLYTDEYETINTTFKHFNDEYLVKLLKSPLICQFEAKMSNLNEFVNNESDQETMDLSKTGTNVAFAPHLENFKIPSEFQTTVEKIKLLQIENDEEKVSSYIEVYINAYNQYLCNVEEIASTWLCDIEKEEKMFGNDIEKICQLYSTK</sequence>
<accession>A0AAN7ZW11</accession>
<protein>
    <submittedName>
        <fullName evidence="2">Uncharacterized protein</fullName>
    </submittedName>
</protein>
<name>A0AAN7ZW11_9COLE</name>
<keyword evidence="3" id="KW-1185">Reference proteome</keyword>
<gene>
    <name evidence="2" type="ORF">RI129_000477</name>
</gene>
<dbReference type="EMBL" id="JAVRBK010000001">
    <property type="protein sequence ID" value="KAK5649448.1"/>
    <property type="molecule type" value="Genomic_DNA"/>
</dbReference>
<evidence type="ECO:0000313" key="2">
    <source>
        <dbReference type="EMBL" id="KAK5649448.1"/>
    </source>
</evidence>
<organism evidence="2 3">
    <name type="scientific">Pyrocoelia pectoralis</name>
    <dbReference type="NCBI Taxonomy" id="417401"/>
    <lineage>
        <taxon>Eukaryota</taxon>
        <taxon>Metazoa</taxon>
        <taxon>Ecdysozoa</taxon>
        <taxon>Arthropoda</taxon>
        <taxon>Hexapoda</taxon>
        <taxon>Insecta</taxon>
        <taxon>Pterygota</taxon>
        <taxon>Neoptera</taxon>
        <taxon>Endopterygota</taxon>
        <taxon>Coleoptera</taxon>
        <taxon>Polyphaga</taxon>
        <taxon>Elateriformia</taxon>
        <taxon>Elateroidea</taxon>
        <taxon>Lampyridae</taxon>
        <taxon>Lampyrinae</taxon>
        <taxon>Pyrocoelia</taxon>
    </lineage>
</organism>